<evidence type="ECO:0000313" key="2">
    <source>
        <dbReference type="WBParaSite" id="GPLIN_001229900"/>
    </source>
</evidence>
<reference evidence="2" key="2">
    <citation type="submission" date="2016-06" db="UniProtKB">
        <authorList>
            <consortium name="WormBaseParasite"/>
        </authorList>
    </citation>
    <scope>IDENTIFICATION</scope>
</reference>
<name>A0A183CHE3_GLOPA</name>
<accession>A0A183CHE3</accession>
<dbReference type="WBParaSite" id="GPLIN_001229900">
    <property type="protein sequence ID" value="GPLIN_001229900"/>
    <property type="gene ID" value="GPLIN_001229900"/>
</dbReference>
<reference evidence="1" key="1">
    <citation type="submission" date="2014-05" db="EMBL/GenBank/DDBJ databases">
        <title>The genome and life-stage specific transcriptomes of Globodera pallida elucidate key aspects of plant parasitism by a cyst nematode.</title>
        <authorList>
            <person name="Cotton J.A."/>
            <person name="Lilley C.J."/>
            <person name="Jones L.M."/>
            <person name="Kikuchi T."/>
            <person name="Reid A.J."/>
            <person name="Thorpe P."/>
            <person name="Tsai I.J."/>
            <person name="Beasley H."/>
            <person name="Blok V."/>
            <person name="Cock P.J.A."/>
            <person name="Van den Akker S.E."/>
            <person name="Holroyd N."/>
            <person name="Hunt M."/>
            <person name="Mantelin S."/>
            <person name="Naghra H."/>
            <person name="Pain A."/>
            <person name="Palomares-Rius J.E."/>
            <person name="Zarowiecki M."/>
            <person name="Berriman M."/>
            <person name="Jones J.T."/>
            <person name="Urwin P.E."/>
        </authorList>
    </citation>
    <scope>NUCLEOTIDE SEQUENCE [LARGE SCALE GENOMIC DNA]</scope>
    <source>
        <strain evidence="1">Lindley</strain>
    </source>
</reference>
<sequence>MKLQPNLRKTEFAWEKPVSEQCKQKVENCSCGHASCIFTGVQKHDIIDICCEEQYEFKCCPDATLLTTVPPAMKKVEELKGTCTDKAVIKRICKTCDFYKCIRHEGFAASVCCAENYEFRVA</sequence>
<keyword evidence="1" id="KW-1185">Reference proteome</keyword>
<dbReference type="Proteomes" id="UP000050741">
    <property type="component" value="Unassembled WGS sequence"/>
</dbReference>
<evidence type="ECO:0000313" key="1">
    <source>
        <dbReference type="Proteomes" id="UP000050741"/>
    </source>
</evidence>
<protein>
    <submittedName>
        <fullName evidence="2">Uncharacterized protein</fullName>
    </submittedName>
</protein>
<organism evidence="1 2">
    <name type="scientific">Globodera pallida</name>
    <name type="common">Potato cyst nematode worm</name>
    <name type="synonym">Heterodera pallida</name>
    <dbReference type="NCBI Taxonomy" id="36090"/>
    <lineage>
        <taxon>Eukaryota</taxon>
        <taxon>Metazoa</taxon>
        <taxon>Ecdysozoa</taxon>
        <taxon>Nematoda</taxon>
        <taxon>Chromadorea</taxon>
        <taxon>Rhabditida</taxon>
        <taxon>Tylenchina</taxon>
        <taxon>Tylenchomorpha</taxon>
        <taxon>Tylenchoidea</taxon>
        <taxon>Heteroderidae</taxon>
        <taxon>Heteroderinae</taxon>
        <taxon>Globodera</taxon>
    </lineage>
</organism>
<proteinExistence type="predicted"/>
<dbReference type="AlphaFoldDB" id="A0A183CHE3"/>